<accession>A0A0D0D4Q6</accession>
<evidence type="ECO:0000313" key="3">
    <source>
        <dbReference type="Proteomes" id="UP000054538"/>
    </source>
</evidence>
<dbReference type="AlphaFoldDB" id="A0A0D0D4Q6"/>
<dbReference type="EMBL" id="KN826532">
    <property type="protein sequence ID" value="KIK78611.1"/>
    <property type="molecule type" value="Genomic_DNA"/>
</dbReference>
<sequence>AVSGQFLVETQFHQLPRCSPAQCGAALWCPQAGQTMPCVYSHSQHTPDWCQEKNSSTLPIALYGVLRTCQSSPTPVSGKVFASRTRRREST</sequence>
<name>A0A0D0D4Q6_9AGAM</name>
<dbReference type="HOGENOM" id="CLU_2432931_0_0_1"/>
<evidence type="ECO:0000256" key="1">
    <source>
        <dbReference type="SAM" id="MobiDB-lite"/>
    </source>
</evidence>
<reference evidence="2 3" key="1">
    <citation type="submission" date="2014-04" db="EMBL/GenBank/DDBJ databases">
        <authorList>
            <consortium name="DOE Joint Genome Institute"/>
            <person name="Kuo A."/>
            <person name="Kohler A."/>
            <person name="Jargeat P."/>
            <person name="Nagy L.G."/>
            <person name="Floudas D."/>
            <person name="Copeland A."/>
            <person name="Barry K.W."/>
            <person name="Cichocki N."/>
            <person name="Veneault-Fourrey C."/>
            <person name="LaButti K."/>
            <person name="Lindquist E.A."/>
            <person name="Lipzen A."/>
            <person name="Lundell T."/>
            <person name="Morin E."/>
            <person name="Murat C."/>
            <person name="Sun H."/>
            <person name="Tunlid A."/>
            <person name="Henrissat B."/>
            <person name="Grigoriev I.V."/>
            <person name="Hibbett D.S."/>
            <person name="Martin F."/>
            <person name="Nordberg H.P."/>
            <person name="Cantor M.N."/>
            <person name="Hua S.X."/>
        </authorList>
    </citation>
    <scope>NUCLEOTIDE SEQUENCE [LARGE SCALE GENOMIC DNA]</scope>
    <source>
        <strain evidence="2 3">Ve08.2h10</strain>
    </source>
</reference>
<dbReference type="Proteomes" id="UP000054538">
    <property type="component" value="Unassembled WGS sequence"/>
</dbReference>
<keyword evidence="3" id="KW-1185">Reference proteome</keyword>
<proteinExistence type="predicted"/>
<evidence type="ECO:0000313" key="2">
    <source>
        <dbReference type="EMBL" id="KIK78611.1"/>
    </source>
</evidence>
<protein>
    <submittedName>
        <fullName evidence="2">Uncharacterized protein</fullName>
    </submittedName>
</protein>
<feature type="non-terminal residue" evidence="2">
    <location>
        <position position="1"/>
    </location>
</feature>
<dbReference type="InParanoid" id="A0A0D0D4Q6"/>
<reference evidence="3" key="2">
    <citation type="submission" date="2015-01" db="EMBL/GenBank/DDBJ databases">
        <title>Evolutionary Origins and Diversification of the Mycorrhizal Mutualists.</title>
        <authorList>
            <consortium name="DOE Joint Genome Institute"/>
            <consortium name="Mycorrhizal Genomics Consortium"/>
            <person name="Kohler A."/>
            <person name="Kuo A."/>
            <person name="Nagy L.G."/>
            <person name="Floudas D."/>
            <person name="Copeland A."/>
            <person name="Barry K.W."/>
            <person name="Cichocki N."/>
            <person name="Veneault-Fourrey C."/>
            <person name="LaButti K."/>
            <person name="Lindquist E.A."/>
            <person name="Lipzen A."/>
            <person name="Lundell T."/>
            <person name="Morin E."/>
            <person name="Murat C."/>
            <person name="Riley R."/>
            <person name="Ohm R."/>
            <person name="Sun H."/>
            <person name="Tunlid A."/>
            <person name="Henrissat B."/>
            <person name="Grigoriev I.V."/>
            <person name="Hibbett D.S."/>
            <person name="Martin F."/>
        </authorList>
    </citation>
    <scope>NUCLEOTIDE SEQUENCE [LARGE SCALE GENOMIC DNA]</scope>
    <source>
        <strain evidence="3">Ve08.2h10</strain>
    </source>
</reference>
<feature type="region of interest" description="Disordered" evidence="1">
    <location>
        <begin position="72"/>
        <end position="91"/>
    </location>
</feature>
<organism evidence="2 3">
    <name type="scientific">Paxillus rubicundulus Ve08.2h10</name>
    <dbReference type="NCBI Taxonomy" id="930991"/>
    <lineage>
        <taxon>Eukaryota</taxon>
        <taxon>Fungi</taxon>
        <taxon>Dikarya</taxon>
        <taxon>Basidiomycota</taxon>
        <taxon>Agaricomycotina</taxon>
        <taxon>Agaricomycetes</taxon>
        <taxon>Agaricomycetidae</taxon>
        <taxon>Boletales</taxon>
        <taxon>Paxilineae</taxon>
        <taxon>Paxillaceae</taxon>
        <taxon>Paxillus</taxon>
    </lineage>
</organism>
<gene>
    <name evidence="2" type="ORF">PAXRUDRAFT_772488</name>
</gene>